<feature type="compositionally biased region" description="Low complexity" evidence="1">
    <location>
        <begin position="1063"/>
        <end position="1079"/>
    </location>
</feature>
<evidence type="ECO:0000256" key="1">
    <source>
        <dbReference type="SAM" id="MobiDB-lite"/>
    </source>
</evidence>
<feature type="compositionally biased region" description="Basic and acidic residues" evidence="1">
    <location>
        <begin position="1133"/>
        <end position="1153"/>
    </location>
</feature>
<name>H0UIX2_9BACT</name>
<protein>
    <recommendedName>
        <fullName evidence="4">AsmA-like C-terminal domain-containing protein</fullName>
    </recommendedName>
</protein>
<dbReference type="eggNOG" id="COG2982">
    <property type="taxonomic scope" value="Bacteria"/>
</dbReference>
<reference evidence="2 3" key="1">
    <citation type="submission" date="2011-11" db="EMBL/GenBank/DDBJ databases">
        <title>The Noncontiguous Finished genome of Jonquetella anthropi DSM 22815.</title>
        <authorList>
            <consortium name="US DOE Joint Genome Institute (JGI-PGF)"/>
            <person name="Lucas S."/>
            <person name="Copeland A."/>
            <person name="Lapidus A."/>
            <person name="Glavina del Rio T."/>
            <person name="Dalin E."/>
            <person name="Tice H."/>
            <person name="Bruce D."/>
            <person name="Goodwin L."/>
            <person name="Pitluck S."/>
            <person name="Peters L."/>
            <person name="Mikhailova N."/>
            <person name="Held B."/>
            <person name="Kyrpides N."/>
            <person name="Mavromatis K."/>
            <person name="Ivanova N."/>
            <person name="Markowitz V."/>
            <person name="Cheng J.-F."/>
            <person name="Hugenholtz P."/>
            <person name="Woyke T."/>
            <person name="Wu D."/>
            <person name="Gronow S."/>
            <person name="Wellnitz S."/>
            <person name="Brambilla E."/>
            <person name="Klenk H.-P."/>
            <person name="Eisen J.A."/>
        </authorList>
    </citation>
    <scope>NUCLEOTIDE SEQUENCE [LARGE SCALE GENOMIC DNA]</scope>
    <source>
        <strain evidence="2 3">DSM 22815</strain>
    </source>
</reference>
<dbReference type="EMBL" id="CM001376">
    <property type="protein sequence ID" value="EHM12766.1"/>
    <property type="molecule type" value="Genomic_DNA"/>
</dbReference>
<keyword evidence="3" id="KW-1185">Reference proteome</keyword>
<dbReference type="OrthoDB" id="6134at2"/>
<dbReference type="PANTHER" id="PTHR30441">
    <property type="entry name" value="DUF748 DOMAIN-CONTAINING PROTEIN"/>
    <property type="match status" value="1"/>
</dbReference>
<dbReference type="STRING" id="885272.JonanDRAFT_0347"/>
<dbReference type="HOGENOM" id="CLU_279771_0_0_0"/>
<evidence type="ECO:0008006" key="4">
    <source>
        <dbReference type="Google" id="ProtNLM"/>
    </source>
</evidence>
<feature type="region of interest" description="Disordered" evidence="1">
    <location>
        <begin position="1042"/>
        <end position="1161"/>
    </location>
</feature>
<evidence type="ECO:0000313" key="2">
    <source>
        <dbReference type="EMBL" id="EHM12766.1"/>
    </source>
</evidence>
<accession>H0UIX2</accession>
<evidence type="ECO:0000313" key="3">
    <source>
        <dbReference type="Proteomes" id="UP000003806"/>
    </source>
</evidence>
<dbReference type="PANTHER" id="PTHR30441:SF8">
    <property type="entry name" value="DUF748 DOMAIN-CONTAINING PROTEIN"/>
    <property type="match status" value="1"/>
</dbReference>
<gene>
    <name evidence="2" type="ORF">JonanDRAFT_0347</name>
</gene>
<dbReference type="Proteomes" id="UP000003806">
    <property type="component" value="Chromosome"/>
</dbReference>
<dbReference type="InterPro" id="IPR052894">
    <property type="entry name" value="AsmA-related"/>
</dbReference>
<organism evidence="2 3">
    <name type="scientific">Jonquetella anthropi DSM 22815</name>
    <dbReference type="NCBI Taxonomy" id="885272"/>
    <lineage>
        <taxon>Bacteria</taxon>
        <taxon>Thermotogati</taxon>
        <taxon>Synergistota</taxon>
        <taxon>Synergistia</taxon>
        <taxon>Synergistales</taxon>
        <taxon>Dethiosulfovibrionaceae</taxon>
        <taxon>Jonquetella</taxon>
    </lineage>
</organism>
<dbReference type="AlphaFoldDB" id="H0UIX2"/>
<proteinExistence type="predicted"/>
<sequence>MTRGKKALLLILGILVAGGVVLYNVDFGGNLIAHKAGEFVANEYGMGVSIQGVGGNPFKGYTLEGIQLNRDGAPLLDAQSLFVRPNLLKSITGNVALSWVELRGVTSTFEKLRSLAEVVAKTPMAPLPDFLPKGPVELKSLGGSLDGSRVEGEMDVVVSGFPVKGTAQGSLGDVTEFKKAHLELAGGTIDFSGKVMPNIDMTVKVADVDLTQLGVIVPQLASGVAKGRVSAQVTLGGTPQAPMAEGTVSLDDGAVAGVPLSFSSQTSYGNDALRADPLTVAFAGVPMQGHVAMDFSGKAATTDISLTSQGPVGIDALRKYLPEIPADAAGQVEQAFISLSGPLAAPEGKARIAAKTLSAAGVSVTDTNVSADFNSAGQVKLQASSNFAGAPIGVNGTLSLLKNPSVNLAGSVKQLDLAKVTKMFSDLPPVSGVLSGQVKAAGPLSNVQLTGTVSSPSVSASGVTVAKLNVPLAWRDGVLSLNGTSALVNGAPVSVSGSVSPLKGQLALSVTSQGLTAKSLSAFVPGLPKIDGAADLTAKVTGSFSNPQVELSAKSASLALDPVSVKGFWIATDQKLSVQDGVPSSLELAFGADRLVAAGVPIDSLTGKIAYDGQSVRFSNVQGSAGGPLSLAGSVRLSDLALDAQAELAGGDLAKITKLLAPGMVSGKLNAKASVSGTALDPKISADFSSNRLVASGMAFDGVTGSLDGTSKRLALKNVKAAFGGAALDLSGSMNLQTLADGDFSVKALGVDLSKAFVGFADTSSLGLSGVGQLSLDGKMAGGSYSGSGSLSVDKLTVAGFAFDGPASSIRLSGTTLELPDLHAGFYGGKLQAPAKMDLKTLGLSLKVSASDVDLLRVIGAAVPRLGGGLTGRVAGTCQLSGVLSPFRLSGSGQLTSDGGEVVGFTWVDLLSQVYGEKSLKYASAQVPFDMTTGAAGLTLKPGTQVLARDGDKIYRFIKATGNIGSTGALNLKVNGNLNAMAINVIFGAGSGALTGLAVGSAAGGLQGALGGALAGIVAGGAQGAKSADFRDVAFTVTGTTDSPKIKGLKVGPSSIKEPAKQEGTAAETTTAEPAPAGEVQKPSGQVEQAIRDVLSGGKQKTPVVPVPQPKKTDVQPESQPESQAAPEDQPVQDERPQDPVDQLKEGLKKELLKGVNDLFH</sequence>
<dbReference type="GO" id="GO:0005886">
    <property type="term" value="C:plasma membrane"/>
    <property type="evidence" value="ECO:0007669"/>
    <property type="project" value="TreeGrafter"/>
</dbReference>
<dbReference type="RefSeq" id="WP_008522535.1">
    <property type="nucleotide sequence ID" value="NZ_CM001376.1"/>
</dbReference>
<dbReference type="GO" id="GO:0090313">
    <property type="term" value="P:regulation of protein targeting to membrane"/>
    <property type="evidence" value="ECO:0007669"/>
    <property type="project" value="TreeGrafter"/>
</dbReference>